<comment type="caution">
    <text evidence="1">The sequence shown here is derived from an EMBL/GenBank/DDBJ whole genome shotgun (WGS) entry which is preliminary data.</text>
</comment>
<evidence type="ECO:0000313" key="2">
    <source>
        <dbReference type="Proteomes" id="UP000719766"/>
    </source>
</evidence>
<dbReference type="Proteomes" id="UP000719766">
    <property type="component" value="Unassembled WGS sequence"/>
</dbReference>
<dbReference type="EMBL" id="JABBWE010000119">
    <property type="protein sequence ID" value="KAG1785085.1"/>
    <property type="molecule type" value="Genomic_DNA"/>
</dbReference>
<organism evidence="1 2">
    <name type="scientific">Suillus plorans</name>
    <dbReference type="NCBI Taxonomy" id="116603"/>
    <lineage>
        <taxon>Eukaryota</taxon>
        <taxon>Fungi</taxon>
        <taxon>Dikarya</taxon>
        <taxon>Basidiomycota</taxon>
        <taxon>Agaricomycotina</taxon>
        <taxon>Agaricomycetes</taxon>
        <taxon>Agaricomycetidae</taxon>
        <taxon>Boletales</taxon>
        <taxon>Suillineae</taxon>
        <taxon>Suillaceae</taxon>
        <taxon>Suillus</taxon>
    </lineage>
</organism>
<evidence type="ECO:0000313" key="1">
    <source>
        <dbReference type="EMBL" id="KAG1785085.1"/>
    </source>
</evidence>
<proteinExistence type="predicted"/>
<protein>
    <submittedName>
        <fullName evidence="1">Uncharacterized protein</fullName>
    </submittedName>
</protein>
<gene>
    <name evidence="1" type="ORF">HD556DRAFT_1459787</name>
</gene>
<keyword evidence="2" id="KW-1185">Reference proteome</keyword>
<accession>A0A9P7D9E5</accession>
<reference evidence="1" key="1">
    <citation type="journal article" date="2020" name="New Phytol.">
        <title>Comparative genomics reveals dynamic genome evolution in host specialist ectomycorrhizal fungi.</title>
        <authorList>
            <person name="Lofgren L.A."/>
            <person name="Nguyen N.H."/>
            <person name="Vilgalys R."/>
            <person name="Ruytinx J."/>
            <person name="Liao H.L."/>
            <person name="Branco S."/>
            <person name="Kuo A."/>
            <person name="LaButti K."/>
            <person name="Lipzen A."/>
            <person name="Andreopoulos W."/>
            <person name="Pangilinan J."/>
            <person name="Riley R."/>
            <person name="Hundley H."/>
            <person name="Na H."/>
            <person name="Barry K."/>
            <person name="Grigoriev I.V."/>
            <person name="Stajich J.E."/>
            <person name="Kennedy P.G."/>
        </authorList>
    </citation>
    <scope>NUCLEOTIDE SEQUENCE</scope>
    <source>
        <strain evidence="1">S12</strain>
    </source>
</reference>
<sequence>MDSVVTFLSTVTKPLTSLKSDKKKSTASSAEPLKLDVSAEAYTDVKPLVVVPPQIPHLVLCLIMNILAVGECSSCTFQQSLTLIQNLSHIPDARDIIAQELKAKAHDCGHAIIADLGDLMNALTSSGNNLNVPSDATIHPPSMDISTVTNRPVGLIRIARHYFGDERIDMLYPLLPGRFTPLQFYAQPNTNICHRPVVLYLLHHQNAYQTNYVPSCSWFPTYGWTWSEHSSSPSATVNKHAKSGGTADDVPTTSLSDSTSLWASCSSTGHHAPLPSVAGPYSPSMQPAQLQPPGPYCISHLLMCIGEWKIYPMVQVTCMVKAFPKRYSISLISNSNKRRSLAIHNTIMARISSPQSGGRGNGANGCSG</sequence>
<dbReference type="OrthoDB" id="8068875at2759"/>
<name>A0A9P7D9E5_9AGAM</name>
<dbReference type="RefSeq" id="XP_041152570.1">
    <property type="nucleotide sequence ID" value="XM_041308217.1"/>
</dbReference>
<dbReference type="GeneID" id="64601981"/>
<dbReference type="AlphaFoldDB" id="A0A9P7D9E5"/>